<feature type="compositionally biased region" description="Polar residues" evidence="1">
    <location>
        <begin position="57"/>
        <end position="73"/>
    </location>
</feature>
<gene>
    <name evidence="2" type="ORF">IFM89_029858</name>
</gene>
<name>A0A835LT90_9MAGN</name>
<dbReference type="Proteomes" id="UP000631114">
    <property type="component" value="Unassembled WGS sequence"/>
</dbReference>
<keyword evidence="3" id="KW-1185">Reference proteome</keyword>
<evidence type="ECO:0000313" key="3">
    <source>
        <dbReference type="Proteomes" id="UP000631114"/>
    </source>
</evidence>
<sequence length="189" mass="21400">MEITSLKQKLKIEELEARLNEAEDVVTDLRAQLNAVQDKLEKMKKKTRLKPLDEQTSKSFAASHENSSQGNKLKTSEGPSRWEITSSHANEEDRESNPKTGLTTKEDITTEGNSMAEYRESLPKATEEEVKKNFGLPFSSLCHRWIKAISILFVNVIFVMDEGLSLDDSDDPADTAARKSRIFLKVQRD</sequence>
<evidence type="ECO:0000313" key="2">
    <source>
        <dbReference type="EMBL" id="KAF9602559.1"/>
    </source>
</evidence>
<organism evidence="2 3">
    <name type="scientific">Coptis chinensis</name>
    <dbReference type="NCBI Taxonomy" id="261450"/>
    <lineage>
        <taxon>Eukaryota</taxon>
        <taxon>Viridiplantae</taxon>
        <taxon>Streptophyta</taxon>
        <taxon>Embryophyta</taxon>
        <taxon>Tracheophyta</taxon>
        <taxon>Spermatophyta</taxon>
        <taxon>Magnoliopsida</taxon>
        <taxon>Ranunculales</taxon>
        <taxon>Ranunculaceae</taxon>
        <taxon>Coptidoideae</taxon>
        <taxon>Coptis</taxon>
    </lineage>
</organism>
<evidence type="ECO:0000256" key="1">
    <source>
        <dbReference type="SAM" id="MobiDB-lite"/>
    </source>
</evidence>
<feature type="region of interest" description="Disordered" evidence="1">
    <location>
        <begin position="40"/>
        <end position="114"/>
    </location>
</feature>
<proteinExistence type="predicted"/>
<dbReference type="PANTHER" id="PTHR34778">
    <property type="entry name" value="OS02G0580700 PROTEIN"/>
    <property type="match status" value="1"/>
</dbReference>
<dbReference type="AlphaFoldDB" id="A0A835LT90"/>
<dbReference type="OrthoDB" id="657513at2759"/>
<dbReference type="PANTHER" id="PTHR34778:SF2">
    <property type="entry name" value="OS02G0580700 PROTEIN"/>
    <property type="match status" value="1"/>
</dbReference>
<comment type="caution">
    <text evidence="2">The sequence shown here is derived from an EMBL/GenBank/DDBJ whole genome shotgun (WGS) entry which is preliminary data.</text>
</comment>
<reference evidence="2 3" key="1">
    <citation type="submission" date="2020-10" db="EMBL/GenBank/DDBJ databases">
        <title>The Coptis chinensis genome and diversification of protoberbering-type alkaloids.</title>
        <authorList>
            <person name="Wang B."/>
            <person name="Shu S."/>
            <person name="Song C."/>
            <person name="Liu Y."/>
        </authorList>
    </citation>
    <scope>NUCLEOTIDE SEQUENCE [LARGE SCALE GENOMIC DNA]</scope>
    <source>
        <strain evidence="2">HL-2020</strain>
        <tissue evidence="2">Leaf</tissue>
    </source>
</reference>
<dbReference type="EMBL" id="JADFTS010000006">
    <property type="protein sequence ID" value="KAF9602559.1"/>
    <property type="molecule type" value="Genomic_DNA"/>
</dbReference>
<accession>A0A835LT90</accession>
<protein>
    <submittedName>
        <fullName evidence="2">Uncharacterized protein</fullName>
    </submittedName>
</protein>